<evidence type="ECO:0000256" key="5">
    <source>
        <dbReference type="ARBA" id="ARBA00022692"/>
    </source>
</evidence>
<feature type="transmembrane region" description="Helical" evidence="9">
    <location>
        <begin position="487"/>
        <end position="508"/>
    </location>
</feature>
<evidence type="ECO:0000256" key="9">
    <source>
        <dbReference type="RuleBase" id="RU363032"/>
    </source>
</evidence>
<dbReference type="Gene3D" id="1.10.3720.10">
    <property type="entry name" value="MetI-like"/>
    <property type="match status" value="1"/>
</dbReference>
<dbReference type="InterPro" id="IPR035906">
    <property type="entry name" value="MetI-like_sf"/>
</dbReference>
<keyword evidence="6" id="KW-0029">Amino-acid transport</keyword>
<evidence type="ECO:0000313" key="11">
    <source>
        <dbReference type="EMBL" id="KRK38232.1"/>
    </source>
</evidence>
<dbReference type="FunFam" id="1.10.3720.10:FF:000033">
    <property type="entry name" value="Polar amino acid ABC transporter permease"/>
    <property type="match status" value="1"/>
</dbReference>
<evidence type="ECO:0000256" key="7">
    <source>
        <dbReference type="ARBA" id="ARBA00022989"/>
    </source>
</evidence>
<dbReference type="AlphaFoldDB" id="A0A0R1GW99"/>
<dbReference type="PROSITE" id="PS50928">
    <property type="entry name" value="ABC_TM1"/>
    <property type="match status" value="1"/>
</dbReference>
<comment type="subcellular location">
    <subcellularLocation>
        <location evidence="1 9">Cell membrane</location>
        <topology evidence="1 9">Multi-pass membrane protein</topology>
    </subcellularLocation>
</comment>
<keyword evidence="3 9" id="KW-0813">Transport</keyword>
<evidence type="ECO:0000256" key="1">
    <source>
        <dbReference type="ARBA" id="ARBA00004651"/>
    </source>
</evidence>
<evidence type="ECO:0000313" key="12">
    <source>
        <dbReference type="Proteomes" id="UP000050909"/>
    </source>
</evidence>
<reference evidence="11 12" key="1">
    <citation type="journal article" date="2015" name="Genome Announc.">
        <title>Expanding the biotechnology potential of lactobacilli through comparative genomics of 213 strains and associated genera.</title>
        <authorList>
            <person name="Sun Z."/>
            <person name="Harris H.M."/>
            <person name="McCann A."/>
            <person name="Guo C."/>
            <person name="Argimon S."/>
            <person name="Zhang W."/>
            <person name="Yang X."/>
            <person name="Jeffery I.B."/>
            <person name="Cooney J.C."/>
            <person name="Kagawa T.F."/>
            <person name="Liu W."/>
            <person name="Song Y."/>
            <person name="Salvetti E."/>
            <person name="Wrobel A."/>
            <person name="Rasinkangas P."/>
            <person name="Parkhill J."/>
            <person name="Rea M.C."/>
            <person name="O'Sullivan O."/>
            <person name="Ritari J."/>
            <person name="Douillard F.P."/>
            <person name="Paul Ross R."/>
            <person name="Yang R."/>
            <person name="Briner A.E."/>
            <person name="Felis G.E."/>
            <person name="de Vos W.M."/>
            <person name="Barrangou R."/>
            <person name="Klaenhammer T.R."/>
            <person name="Caufield P.W."/>
            <person name="Cui Y."/>
            <person name="Zhang H."/>
            <person name="O'Toole P.W."/>
        </authorList>
    </citation>
    <scope>NUCLEOTIDE SEQUENCE [LARGE SCALE GENOMIC DNA]</scope>
    <source>
        <strain evidence="11 12">DSM 20534</strain>
    </source>
</reference>
<evidence type="ECO:0000259" key="10">
    <source>
        <dbReference type="PROSITE" id="PS50928"/>
    </source>
</evidence>
<evidence type="ECO:0000256" key="2">
    <source>
        <dbReference type="ARBA" id="ARBA00010072"/>
    </source>
</evidence>
<dbReference type="EMBL" id="AZCV01000002">
    <property type="protein sequence ID" value="KRK38232.1"/>
    <property type="molecule type" value="Genomic_DNA"/>
</dbReference>
<sequence>MEEKQMRQLITYSRRIALFALILLTLGVFARNTETVHAASSSKDVLRVGMEANYPPYNWTQQNDANGAVPIDGSDEFANGYDVQTAKIIGKKLGRKVVVVKTVWDGLLPSLTSGKIDLIIAGMSPTPERRKSIDFSLPYRRTKMIAVVNKDGKFADATSVNDFKNAKFTAQLATFHYDLINQLKGTIKEPAMKDFSAMRVALQAGTIDGYVAEDAEGISITKVNPNVKIVDLSGKGGFKVDPSEVQTAIGVKKGNPLLQKVNQIVADISPAQQEKMITKAVLDQPESAAKGNWFLNIWKQYGGMLLRGTGMTLFISLIATIIGFVIGLLIGIARTIPRPTTRGKRWALNVLNWVLSVYIEIFRGTPMMVQAAVFYYGIAQIFGLNLERTFAAIVIVSINTGAYLAEVVRGGIISTPTGQFEAASALGMTHFQRMRKIILPQAIRNSLPSITNEFIVNIKDTSVLSIISVSELFFTGSTIAGQNFQFFQTYLTISLIYLVLTFTITRIFRVIEKRLEGPTNYNLMANQLQVTTPTLEDN</sequence>
<dbReference type="InterPro" id="IPR043429">
    <property type="entry name" value="ArtM/GltK/GlnP/TcyL/YhdX-like"/>
</dbReference>
<dbReference type="InterPro" id="IPR000515">
    <property type="entry name" value="MetI-like"/>
</dbReference>
<dbReference type="PATRIC" id="fig|1423722.3.peg.1028"/>
<protein>
    <submittedName>
        <fullName evidence="11">ABC-type amino acid transport system, permease and periplasmic component</fullName>
    </submittedName>
</protein>
<comment type="similarity">
    <text evidence="2">Belongs to the binding-protein-dependent transport system permease family. HisMQ subfamily.</text>
</comment>
<evidence type="ECO:0000256" key="3">
    <source>
        <dbReference type="ARBA" id="ARBA00022448"/>
    </source>
</evidence>
<dbReference type="CDD" id="cd06261">
    <property type="entry name" value="TM_PBP2"/>
    <property type="match status" value="1"/>
</dbReference>
<proteinExistence type="inferred from homology"/>
<feature type="domain" description="ABC transmembrane type-1" evidence="10">
    <location>
        <begin position="309"/>
        <end position="508"/>
    </location>
</feature>
<dbReference type="GO" id="GO:0022857">
    <property type="term" value="F:transmembrane transporter activity"/>
    <property type="evidence" value="ECO:0007669"/>
    <property type="project" value="InterPro"/>
</dbReference>
<organism evidence="11 12">
    <name type="scientific">Amylolactobacillus amylotrophicus DSM 20534</name>
    <dbReference type="NCBI Taxonomy" id="1423722"/>
    <lineage>
        <taxon>Bacteria</taxon>
        <taxon>Bacillati</taxon>
        <taxon>Bacillota</taxon>
        <taxon>Bacilli</taxon>
        <taxon>Lactobacillales</taxon>
        <taxon>Lactobacillaceae</taxon>
        <taxon>Amylolactobacillus</taxon>
    </lineage>
</organism>
<dbReference type="GO" id="GO:0006865">
    <property type="term" value="P:amino acid transport"/>
    <property type="evidence" value="ECO:0007669"/>
    <property type="project" value="UniProtKB-KW"/>
</dbReference>
<keyword evidence="8 9" id="KW-0472">Membrane</keyword>
<dbReference type="SUPFAM" id="SSF161098">
    <property type="entry name" value="MetI-like"/>
    <property type="match status" value="1"/>
</dbReference>
<dbReference type="SMART" id="SM00062">
    <property type="entry name" value="PBPb"/>
    <property type="match status" value="1"/>
</dbReference>
<dbReference type="Gene3D" id="3.40.190.10">
    <property type="entry name" value="Periplasmic binding protein-like II"/>
    <property type="match status" value="2"/>
</dbReference>
<evidence type="ECO:0000256" key="8">
    <source>
        <dbReference type="ARBA" id="ARBA00023136"/>
    </source>
</evidence>
<dbReference type="Proteomes" id="UP000050909">
    <property type="component" value="Unassembled WGS sequence"/>
</dbReference>
<feature type="transmembrane region" description="Helical" evidence="9">
    <location>
        <begin position="367"/>
        <end position="386"/>
    </location>
</feature>
<dbReference type="Pfam" id="PF00528">
    <property type="entry name" value="BPD_transp_1"/>
    <property type="match status" value="1"/>
</dbReference>
<dbReference type="SUPFAM" id="SSF53850">
    <property type="entry name" value="Periplasmic binding protein-like II"/>
    <property type="match status" value="1"/>
</dbReference>
<feature type="transmembrane region" description="Helical" evidence="9">
    <location>
        <begin position="313"/>
        <end position="333"/>
    </location>
</feature>
<keyword evidence="12" id="KW-1185">Reference proteome</keyword>
<keyword evidence="7 9" id="KW-1133">Transmembrane helix</keyword>
<keyword evidence="4" id="KW-1003">Cell membrane</keyword>
<dbReference type="Pfam" id="PF00497">
    <property type="entry name" value="SBP_bac_3"/>
    <property type="match status" value="1"/>
</dbReference>
<keyword evidence="5 9" id="KW-0812">Transmembrane</keyword>
<feature type="transmembrane region" description="Helical" evidence="9">
    <location>
        <begin position="345"/>
        <end position="361"/>
    </location>
</feature>
<evidence type="ECO:0000256" key="4">
    <source>
        <dbReference type="ARBA" id="ARBA00022475"/>
    </source>
</evidence>
<name>A0A0R1GW99_9LACO</name>
<comment type="caution">
    <text evidence="11">The sequence shown here is derived from an EMBL/GenBank/DDBJ whole genome shotgun (WGS) entry which is preliminary data.</text>
</comment>
<evidence type="ECO:0000256" key="6">
    <source>
        <dbReference type="ARBA" id="ARBA00022970"/>
    </source>
</evidence>
<dbReference type="InterPro" id="IPR010065">
    <property type="entry name" value="AA_ABC_transptr_permease_3TM"/>
</dbReference>
<dbReference type="PANTHER" id="PTHR30614:SF20">
    <property type="entry name" value="GLUTAMINE TRANSPORT SYSTEM PERMEASE PROTEIN GLNP"/>
    <property type="match status" value="1"/>
</dbReference>
<dbReference type="PANTHER" id="PTHR30614">
    <property type="entry name" value="MEMBRANE COMPONENT OF AMINO ACID ABC TRANSPORTER"/>
    <property type="match status" value="1"/>
</dbReference>
<dbReference type="InterPro" id="IPR001638">
    <property type="entry name" value="Solute-binding_3/MltF_N"/>
</dbReference>
<gene>
    <name evidence="11" type="ORF">FC62_GL001011</name>
</gene>
<accession>A0A0R1GW99</accession>
<dbReference type="GO" id="GO:0043190">
    <property type="term" value="C:ATP-binding cassette (ABC) transporter complex"/>
    <property type="evidence" value="ECO:0007669"/>
    <property type="project" value="InterPro"/>
</dbReference>
<dbReference type="NCBIfam" id="TIGR01726">
    <property type="entry name" value="HEQRo_perm_3TM"/>
    <property type="match status" value="1"/>
</dbReference>